<dbReference type="EMBL" id="DRGY01000091">
    <property type="protein sequence ID" value="HEA52963.1"/>
    <property type="molecule type" value="Genomic_DNA"/>
</dbReference>
<sequence>MRRLRTLSQSSHHKSCRKSYRKNGRNNLCSGLLALMLAGSGAPAAAQEESASGVRDQSPVSDVLGDVRGAVSSGLGEWGLSRRFPEAALWLDLEGDARTLALFWPETELPARGALIVLADEGENAESGLAGPLARELAGRRFAVLTLGLAPPPAALEQTLEAPRTESEAEPEEALVEARTEIRPGEQNQSANNTATIDVMALETVGGLEDAYRERIREELAAGAAELAKRDYELIAVVGLGRGSNHVVSYAAAAQASPALIWVAPRFYPRDASEVVATLGSASVPRILELSSFGEGMQRKADLERAGVEGFSLQSVGANASFTSRNGKALAGRISAWLRLEQ</sequence>
<proteinExistence type="predicted"/>
<accession>A0A831VVM8</accession>
<name>A0A831VVM8_9GAMM</name>
<reference evidence="1" key="1">
    <citation type="journal article" date="2020" name="mSystems">
        <title>Genome- and Community-Level Interaction Insights into Carbon Utilization and Element Cycling Functions of Hydrothermarchaeota in Hydrothermal Sediment.</title>
        <authorList>
            <person name="Zhou Z."/>
            <person name="Liu Y."/>
            <person name="Xu W."/>
            <person name="Pan J."/>
            <person name="Luo Z.H."/>
            <person name="Li M."/>
        </authorList>
    </citation>
    <scope>NUCLEOTIDE SEQUENCE [LARGE SCALE GENOMIC DNA]</scope>
    <source>
        <strain evidence="1">HyVt-357</strain>
    </source>
</reference>
<dbReference type="RefSeq" id="WP_304102382.1">
    <property type="nucleotide sequence ID" value="NZ_DRGY01000091.1"/>
</dbReference>
<dbReference type="Proteomes" id="UP000885748">
    <property type="component" value="Unassembled WGS sequence"/>
</dbReference>
<organism evidence="1">
    <name type="scientific">Marinobacter antarcticus</name>
    <dbReference type="NCBI Taxonomy" id="564117"/>
    <lineage>
        <taxon>Bacteria</taxon>
        <taxon>Pseudomonadati</taxon>
        <taxon>Pseudomonadota</taxon>
        <taxon>Gammaproteobacteria</taxon>
        <taxon>Pseudomonadales</taxon>
        <taxon>Marinobacteraceae</taxon>
        <taxon>Marinobacter</taxon>
    </lineage>
</organism>
<dbReference type="Pfam" id="PF12048">
    <property type="entry name" value="DUF3530"/>
    <property type="match status" value="1"/>
</dbReference>
<dbReference type="InterPro" id="IPR022529">
    <property type="entry name" value="DUF3530"/>
</dbReference>
<gene>
    <name evidence="1" type="ORF">ENI00_11725</name>
</gene>
<evidence type="ECO:0000313" key="1">
    <source>
        <dbReference type="EMBL" id="HEA52963.1"/>
    </source>
</evidence>
<protein>
    <submittedName>
        <fullName evidence="1">DUF3530 family protein</fullName>
    </submittedName>
</protein>
<comment type="caution">
    <text evidence="1">The sequence shown here is derived from an EMBL/GenBank/DDBJ whole genome shotgun (WGS) entry which is preliminary data.</text>
</comment>
<dbReference type="AlphaFoldDB" id="A0A831VVM8"/>